<proteinExistence type="predicted"/>
<reference evidence="3 4" key="1">
    <citation type="submission" date="2023-12" db="EMBL/GenBank/DDBJ databases">
        <title>Pseudomonas sp. T5W1.</title>
        <authorList>
            <person name="Maltman C."/>
        </authorList>
    </citation>
    <scope>NUCLEOTIDE SEQUENCE [LARGE SCALE GENOMIC DNA]</scope>
    <source>
        <strain evidence="3 4">T5W1</strain>
    </source>
</reference>
<evidence type="ECO:0000313" key="4">
    <source>
        <dbReference type="Proteomes" id="UP001292571"/>
    </source>
</evidence>
<feature type="domain" description="PepSY" evidence="2">
    <location>
        <begin position="43"/>
        <end position="102"/>
    </location>
</feature>
<dbReference type="Gene3D" id="3.10.450.40">
    <property type="match status" value="1"/>
</dbReference>
<evidence type="ECO:0000259" key="2">
    <source>
        <dbReference type="Pfam" id="PF03413"/>
    </source>
</evidence>
<dbReference type="Proteomes" id="UP001292571">
    <property type="component" value="Unassembled WGS sequence"/>
</dbReference>
<comment type="caution">
    <text evidence="3">The sequence shown here is derived from an EMBL/GenBank/DDBJ whole genome shotgun (WGS) entry which is preliminary data.</text>
</comment>
<evidence type="ECO:0000313" key="3">
    <source>
        <dbReference type="EMBL" id="MEA1608030.1"/>
    </source>
</evidence>
<accession>A0ABU5PEG1</accession>
<feature type="signal peptide" evidence="1">
    <location>
        <begin position="1"/>
        <end position="25"/>
    </location>
</feature>
<sequence length="105" mass="11760">MNITAWLVRPLLACLLLTVTLSSSARDLDQDEALRLRREGLIMPLEQLLQMALQRHPGAVLLEVELEEEDGVLVYEVELVTGQGIVRELELHASTGEVLKDEVED</sequence>
<dbReference type="RefSeq" id="WP_274088722.1">
    <property type="nucleotide sequence ID" value="NZ_JAYEET010000057.1"/>
</dbReference>
<name>A0ABU5PEG1_9PSED</name>
<keyword evidence="4" id="KW-1185">Reference proteome</keyword>
<gene>
    <name evidence="3" type="ORF">SOP97_19700</name>
</gene>
<dbReference type="InterPro" id="IPR025711">
    <property type="entry name" value="PepSY"/>
</dbReference>
<feature type="chain" id="PRO_5047298637" evidence="1">
    <location>
        <begin position="26"/>
        <end position="105"/>
    </location>
</feature>
<dbReference type="EMBL" id="JAYEET010000057">
    <property type="protein sequence ID" value="MEA1608030.1"/>
    <property type="molecule type" value="Genomic_DNA"/>
</dbReference>
<protein>
    <submittedName>
        <fullName evidence="3">PepSY domain-containing protein</fullName>
    </submittedName>
</protein>
<dbReference type="Pfam" id="PF03413">
    <property type="entry name" value="PepSY"/>
    <property type="match status" value="1"/>
</dbReference>
<keyword evidence="1" id="KW-0732">Signal</keyword>
<evidence type="ECO:0000256" key="1">
    <source>
        <dbReference type="SAM" id="SignalP"/>
    </source>
</evidence>
<organism evidence="3 4">
    <name type="scientific">Pseudomonas spirodelae</name>
    <dbReference type="NCBI Taxonomy" id="3101751"/>
    <lineage>
        <taxon>Bacteria</taxon>
        <taxon>Pseudomonadati</taxon>
        <taxon>Pseudomonadota</taxon>
        <taxon>Gammaproteobacteria</taxon>
        <taxon>Pseudomonadales</taxon>
        <taxon>Pseudomonadaceae</taxon>
        <taxon>Pseudomonas</taxon>
    </lineage>
</organism>